<evidence type="ECO:0000256" key="1">
    <source>
        <dbReference type="ARBA" id="ARBA00004370"/>
    </source>
</evidence>
<comment type="similarity">
    <text evidence="9">Belongs to the SecE/SEC61-gamma family.</text>
</comment>
<dbReference type="GO" id="GO:0065002">
    <property type="term" value="P:intracellular protein transmembrane transport"/>
    <property type="evidence" value="ECO:0007669"/>
    <property type="project" value="UniProtKB-UniRule"/>
</dbReference>
<accession>A0A8J6IXV1</accession>
<reference evidence="10" key="1">
    <citation type="journal article" date="2018" name="Int. J. Syst. Evol. Microbiol.">
        <title>Neptunicella marina gen. nov., sp. nov., isolated from surface seawater.</title>
        <authorList>
            <person name="Liu X."/>
            <person name="Lai Q."/>
            <person name="Du Y."/>
            <person name="Zhang X."/>
            <person name="Liu Z."/>
            <person name="Sun F."/>
            <person name="Shao Z."/>
        </authorList>
    </citation>
    <scope>NUCLEOTIDE SEQUENCE</scope>
    <source>
        <strain evidence="10">S27-2</strain>
    </source>
</reference>
<evidence type="ECO:0000256" key="6">
    <source>
        <dbReference type="ARBA" id="ARBA00022989"/>
    </source>
</evidence>
<proteinExistence type="inferred from homology"/>
<dbReference type="HAMAP" id="MF_00422">
    <property type="entry name" value="SecE"/>
    <property type="match status" value="1"/>
</dbReference>
<comment type="subunit">
    <text evidence="9">Component of the Sec protein translocase complex. Heterotrimer consisting of SecY, SecE and SecG subunits. The heterotrimers can form oligomers, although 1 heterotrimer is thought to be able to translocate proteins. Interacts with the ribosome. Interacts with SecDF, and other proteins may be involved. Interacts with SecA.</text>
</comment>
<feature type="transmembrane region" description="Helical" evidence="9">
    <location>
        <begin position="14"/>
        <end position="34"/>
    </location>
</feature>
<dbReference type="Proteomes" id="UP000601768">
    <property type="component" value="Unassembled WGS sequence"/>
</dbReference>
<evidence type="ECO:0000256" key="2">
    <source>
        <dbReference type="ARBA" id="ARBA00022448"/>
    </source>
</evidence>
<evidence type="ECO:0000256" key="5">
    <source>
        <dbReference type="ARBA" id="ARBA00022927"/>
    </source>
</evidence>
<keyword evidence="7 9" id="KW-0811">Translocation</keyword>
<feature type="transmembrane region" description="Helical" evidence="9">
    <location>
        <begin position="41"/>
        <end position="61"/>
    </location>
</feature>
<dbReference type="InterPro" id="IPR005807">
    <property type="entry name" value="SecE_bac"/>
</dbReference>
<dbReference type="InterPro" id="IPR001901">
    <property type="entry name" value="Translocase_SecE/Sec61-g"/>
</dbReference>
<keyword evidence="8 9" id="KW-0472">Membrane</keyword>
<comment type="function">
    <text evidence="9">Essential subunit of the Sec protein translocation channel SecYEG. Clamps together the 2 halves of SecY. May contact the channel plug during translocation.</text>
</comment>
<evidence type="ECO:0000256" key="9">
    <source>
        <dbReference type="HAMAP-Rule" id="MF_00422"/>
    </source>
</evidence>
<dbReference type="EMBL" id="JACNEP010000028">
    <property type="protein sequence ID" value="MBC3767869.1"/>
    <property type="molecule type" value="Genomic_DNA"/>
</dbReference>
<keyword evidence="4 9" id="KW-0812">Transmembrane</keyword>
<gene>
    <name evidence="9 10" type="primary">secE</name>
    <name evidence="10" type="ORF">H8B19_18470</name>
</gene>
<comment type="caution">
    <text evidence="10">The sequence shown here is derived from an EMBL/GenBank/DDBJ whole genome shotgun (WGS) entry which is preliminary data.</text>
</comment>
<dbReference type="AlphaFoldDB" id="A0A8J6IXV1"/>
<dbReference type="PANTHER" id="PTHR33910:SF1">
    <property type="entry name" value="PROTEIN TRANSLOCASE SUBUNIT SECE"/>
    <property type="match status" value="1"/>
</dbReference>
<feature type="transmembrane region" description="Helical" evidence="9">
    <location>
        <begin position="91"/>
        <end position="109"/>
    </location>
</feature>
<keyword evidence="11" id="KW-1185">Reference proteome</keyword>
<dbReference type="Gene3D" id="1.20.5.1030">
    <property type="entry name" value="Preprotein translocase secy subunit"/>
    <property type="match status" value="1"/>
</dbReference>
<dbReference type="PANTHER" id="PTHR33910">
    <property type="entry name" value="PROTEIN TRANSLOCASE SUBUNIT SECE"/>
    <property type="match status" value="1"/>
</dbReference>
<evidence type="ECO:0000256" key="3">
    <source>
        <dbReference type="ARBA" id="ARBA00022475"/>
    </source>
</evidence>
<sequence length="125" mass="13569">MSANTENASTPVDLLKWFIVIGLLVLAIAGNHIYEETSVLVRALGVVVSVIVALLIASTTVKGSQFVSFAKESRTEVRKVVWPTRQETTQTTIIVMVAVVIMSLLLWMLDGIIVRVVSFITGLGI</sequence>
<comment type="caution">
    <text evidence="9">Lacks conserved residue(s) required for the propagation of feature annotation.</text>
</comment>
<dbReference type="NCBIfam" id="TIGR00964">
    <property type="entry name" value="secE_bact"/>
    <property type="match status" value="1"/>
</dbReference>
<dbReference type="GO" id="GO:0043952">
    <property type="term" value="P:protein transport by the Sec complex"/>
    <property type="evidence" value="ECO:0007669"/>
    <property type="project" value="UniProtKB-UniRule"/>
</dbReference>
<evidence type="ECO:0000256" key="8">
    <source>
        <dbReference type="ARBA" id="ARBA00023136"/>
    </source>
</evidence>
<keyword evidence="3 9" id="KW-1003">Cell membrane</keyword>
<dbReference type="NCBIfam" id="NF004372">
    <property type="entry name" value="PRK05740.1-2"/>
    <property type="match status" value="1"/>
</dbReference>
<keyword evidence="2 9" id="KW-0813">Transport</keyword>
<protein>
    <recommendedName>
        <fullName evidence="9">Protein translocase subunit SecE</fullName>
    </recommendedName>
</protein>
<keyword evidence="6 9" id="KW-1133">Transmembrane helix</keyword>
<dbReference type="GO" id="GO:0008320">
    <property type="term" value="F:protein transmembrane transporter activity"/>
    <property type="evidence" value="ECO:0007669"/>
    <property type="project" value="UniProtKB-UniRule"/>
</dbReference>
<name>A0A8J6IXV1_9ALTE</name>
<dbReference type="GO" id="GO:0009306">
    <property type="term" value="P:protein secretion"/>
    <property type="evidence" value="ECO:0007669"/>
    <property type="project" value="UniProtKB-UniRule"/>
</dbReference>
<dbReference type="Pfam" id="PF00584">
    <property type="entry name" value="SecE"/>
    <property type="match status" value="1"/>
</dbReference>
<evidence type="ECO:0000313" key="11">
    <source>
        <dbReference type="Proteomes" id="UP000601768"/>
    </source>
</evidence>
<evidence type="ECO:0000256" key="7">
    <source>
        <dbReference type="ARBA" id="ARBA00023010"/>
    </source>
</evidence>
<reference evidence="10" key="2">
    <citation type="submission" date="2020-08" db="EMBL/GenBank/DDBJ databases">
        <authorList>
            <person name="Lai Q."/>
        </authorList>
    </citation>
    <scope>NUCLEOTIDE SEQUENCE</scope>
    <source>
        <strain evidence="10">S27-2</strain>
    </source>
</reference>
<dbReference type="PRINTS" id="PR01650">
    <property type="entry name" value="SECETRNLCASE"/>
</dbReference>
<comment type="subcellular location">
    <subcellularLocation>
        <location evidence="1">Membrane</location>
    </subcellularLocation>
</comment>
<keyword evidence="5 9" id="KW-0653">Protein transport</keyword>
<dbReference type="InterPro" id="IPR038379">
    <property type="entry name" value="SecE_sf"/>
</dbReference>
<evidence type="ECO:0000256" key="4">
    <source>
        <dbReference type="ARBA" id="ARBA00022692"/>
    </source>
</evidence>
<dbReference type="GO" id="GO:0005886">
    <property type="term" value="C:plasma membrane"/>
    <property type="evidence" value="ECO:0007669"/>
    <property type="project" value="UniProtKB-UniRule"/>
</dbReference>
<dbReference type="GO" id="GO:0006605">
    <property type="term" value="P:protein targeting"/>
    <property type="evidence" value="ECO:0007669"/>
    <property type="project" value="UniProtKB-UniRule"/>
</dbReference>
<organism evidence="10 11">
    <name type="scientific">Neptunicella marina</name>
    <dbReference type="NCBI Taxonomy" id="2125989"/>
    <lineage>
        <taxon>Bacteria</taxon>
        <taxon>Pseudomonadati</taxon>
        <taxon>Pseudomonadota</taxon>
        <taxon>Gammaproteobacteria</taxon>
        <taxon>Alteromonadales</taxon>
        <taxon>Alteromonadaceae</taxon>
        <taxon>Neptunicella</taxon>
    </lineage>
</organism>
<dbReference type="RefSeq" id="WP_186508579.1">
    <property type="nucleotide sequence ID" value="NZ_JACNEP010000028.1"/>
</dbReference>
<evidence type="ECO:0000313" key="10">
    <source>
        <dbReference type="EMBL" id="MBC3767869.1"/>
    </source>
</evidence>